<dbReference type="PANTHER" id="PTHR12360:SF12">
    <property type="entry name" value="TRANSCRIPTIONAL REPRESSOR NF-X1"/>
    <property type="match status" value="1"/>
</dbReference>
<evidence type="ECO:0000313" key="12">
    <source>
        <dbReference type="EMBL" id="KAL3229146.1"/>
    </source>
</evidence>
<dbReference type="InterPro" id="IPR034077">
    <property type="entry name" value="R3H_FAP1"/>
</dbReference>
<proteinExistence type="inferred from homology"/>
<keyword evidence="7" id="KW-0805">Transcription regulation</keyword>
<evidence type="ECO:0000256" key="2">
    <source>
        <dbReference type="ARBA" id="ARBA00007269"/>
    </source>
</evidence>
<name>A0ABR4NMW7_9SACH</name>
<dbReference type="Proteomes" id="UP001623330">
    <property type="component" value="Unassembled WGS sequence"/>
</dbReference>
<dbReference type="SUPFAM" id="SSF57850">
    <property type="entry name" value="RING/U-box"/>
    <property type="match status" value="1"/>
</dbReference>
<dbReference type="PANTHER" id="PTHR12360">
    <property type="entry name" value="NUCLEAR TRANSCRIPTION FACTOR, X-BOX BINDING 1 NFX1"/>
    <property type="match status" value="1"/>
</dbReference>
<evidence type="ECO:0000256" key="3">
    <source>
        <dbReference type="ARBA" id="ARBA00022723"/>
    </source>
</evidence>
<evidence type="ECO:0000256" key="9">
    <source>
        <dbReference type="ARBA" id="ARBA00023242"/>
    </source>
</evidence>
<evidence type="ECO:0000256" key="7">
    <source>
        <dbReference type="ARBA" id="ARBA00023015"/>
    </source>
</evidence>
<keyword evidence="6" id="KW-0862">Zinc</keyword>
<dbReference type="InterPro" id="IPR000967">
    <property type="entry name" value="Znf_NFX1"/>
</dbReference>
<comment type="similarity">
    <text evidence="2">Belongs to the NFX1 family.</text>
</comment>
<dbReference type="SMART" id="SM00438">
    <property type="entry name" value="ZnF_NFX"/>
    <property type="match status" value="7"/>
</dbReference>
<evidence type="ECO:0000256" key="4">
    <source>
        <dbReference type="ARBA" id="ARBA00022737"/>
    </source>
</evidence>
<evidence type="ECO:0000256" key="8">
    <source>
        <dbReference type="ARBA" id="ARBA00023163"/>
    </source>
</evidence>
<dbReference type="CDD" id="cd06008">
    <property type="entry name" value="NF-X1-zinc-finger"/>
    <property type="match status" value="5"/>
</dbReference>
<gene>
    <name evidence="12" type="ORF">RNJ44_02233</name>
</gene>
<dbReference type="Gene3D" id="3.30.1370.50">
    <property type="entry name" value="R3H-like domain"/>
    <property type="match status" value="1"/>
</dbReference>
<keyword evidence="13" id="KW-1185">Reference proteome</keyword>
<protein>
    <submittedName>
        <fullName evidence="12">FKBP12-associated protein 1</fullName>
    </submittedName>
</protein>
<dbReference type="SMART" id="SM00393">
    <property type="entry name" value="R3H"/>
    <property type="match status" value="1"/>
</dbReference>
<comment type="subcellular location">
    <subcellularLocation>
        <location evidence="1">Nucleus</location>
    </subcellularLocation>
</comment>
<dbReference type="InterPro" id="IPR036867">
    <property type="entry name" value="R3H_dom_sf"/>
</dbReference>
<dbReference type="Pfam" id="PF01422">
    <property type="entry name" value="zf-NF-X1"/>
    <property type="match status" value="6"/>
</dbReference>
<reference evidence="12 13" key="1">
    <citation type="submission" date="2024-05" db="EMBL/GenBank/DDBJ databases">
        <title>Long read based assembly of the Candida bracarensis genome reveals expanded adhesin content.</title>
        <authorList>
            <person name="Marcet-Houben M."/>
            <person name="Ksiezopolska E."/>
            <person name="Gabaldon T."/>
        </authorList>
    </citation>
    <scope>NUCLEOTIDE SEQUENCE [LARGE SCALE GENOMIC DNA]</scope>
    <source>
        <strain evidence="12 13">CBM6</strain>
    </source>
</reference>
<dbReference type="SUPFAM" id="SSF82708">
    <property type="entry name" value="R3H domain"/>
    <property type="match status" value="1"/>
</dbReference>
<evidence type="ECO:0000259" key="11">
    <source>
        <dbReference type="PROSITE" id="PS51061"/>
    </source>
</evidence>
<keyword evidence="4" id="KW-0677">Repeat</keyword>
<evidence type="ECO:0000256" key="6">
    <source>
        <dbReference type="ARBA" id="ARBA00022833"/>
    </source>
</evidence>
<keyword evidence="5" id="KW-0863">Zinc-finger</keyword>
<sequence length="951" mass="107567">MVNGQSESEGPEYRHYEDHPDNSSLVIGLSDEDESDAVDEHEEVYDNDIDNNELEDIAYYEKAVQEIAKGDTYTCLICTVEMDYTCKMYACEKCYRIYDYDCIREWAVKSTSKRADRVWKCPNCFFTKKQIPKANRATCWCGKTVNPEPNELNPNSCGQTCNAKICPHGCSKICHLGPHPDCTRMLTIDCHCGKSQELITCFQRKNFKKGYSCESVCNKLLPCGIHRCRRKCHSDFCGGCPEKIKSNNAKQKLLCYCGETEKKEMVCKDLKFPKSGAYSKHVDGTKWVGLFACNKIRSIPYNCNEHKYLEKCIAPPSIPGKRMCEFSPKVLKTCPCGKSGLEELSAPRTKCTDPIPTCGQVCGKMLKCGKHKCPFECHTGDCMDPCTIAGKKKCACEQRTFLTPCGFKDHPNCNLKCESLMSCRRHRCLERCCPGRPNAEKRRKETTFGSRDLADESLVEAEHICLKECNLMLACGIHKCKRKCHPGKCPPCIESDSNDLVCPCGKTVIEAPVRCGTKLPPCPHPCIKVVRGETECGHKPMPHDCHPLDIPCPDCTETVYKPCKCGKEQKVRTVCFMKDVSCGKICGKKLDRCHHKCQKKCHVPGECQTTCKQICRRPRNYCNHTCPKPCHGFSECPDLPCTGLMKVSCSCGRIEKEVVCGANSQNKCAFDTTIIPCDEECAVLKRAMQLKEAFGIVDKPINSHDDEIERLKNVIDTATAFTELELPFTEPVIATYMRHETWCGDIEDTLNKLIDDESRSSLHFKPMKPPQRYFIRELAKAYNLYSESQDRDPNRSVFVKKQLDNSSYKPPISIADAVPIYESFKLLQKEKKQATFEARATTKLINITPDLTPEPMSLVKHNGFLIKNVSEFTTIEDLQNLFNNYLKPTLIVNPQYKLDKGKKEAIIYPENYQTISVNVERDLETLVGHFDVLLKESFLADSIELTRIDGV</sequence>
<dbReference type="Pfam" id="PF01424">
    <property type="entry name" value="R3H"/>
    <property type="match status" value="1"/>
</dbReference>
<feature type="region of interest" description="Disordered" evidence="10">
    <location>
        <begin position="1"/>
        <end position="36"/>
    </location>
</feature>
<dbReference type="InterPro" id="IPR034078">
    <property type="entry name" value="NFX1_fam"/>
</dbReference>
<evidence type="ECO:0000256" key="5">
    <source>
        <dbReference type="ARBA" id="ARBA00022771"/>
    </source>
</evidence>
<dbReference type="PROSITE" id="PS51061">
    <property type="entry name" value="R3H"/>
    <property type="match status" value="1"/>
</dbReference>
<dbReference type="CDD" id="cd06006">
    <property type="entry name" value="R3H_unknown_2"/>
    <property type="match status" value="1"/>
</dbReference>
<evidence type="ECO:0000313" key="13">
    <source>
        <dbReference type="Proteomes" id="UP001623330"/>
    </source>
</evidence>
<keyword evidence="3" id="KW-0479">Metal-binding</keyword>
<accession>A0ABR4NMW7</accession>
<feature type="domain" description="R3H" evidence="11">
    <location>
        <begin position="740"/>
        <end position="803"/>
    </location>
</feature>
<comment type="caution">
    <text evidence="12">The sequence shown here is derived from an EMBL/GenBank/DDBJ whole genome shotgun (WGS) entry which is preliminary data.</text>
</comment>
<feature type="compositionally biased region" description="Basic and acidic residues" evidence="10">
    <location>
        <begin position="11"/>
        <end position="21"/>
    </location>
</feature>
<organism evidence="12 13">
    <name type="scientific">Nakaseomyces bracarensis</name>
    <dbReference type="NCBI Taxonomy" id="273131"/>
    <lineage>
        <taxon>Eukaryota</taxon>
        <taxon>Fungi</taxon>
        <taxon>Dikarya</taxon>
        <taxon>Ascomycota</taxon>
        <taxon>Saccharomycotina</taxon>
        <taxon>Saccharomycetes</taxon>
        <taxon>Saccharomycetales</taxon>
        <taxon>Saccharomycetaceae</taxon>
        <taxon>Nakaseomyces</taxon>
    </lineage>
</organism>
<keyword evidence="8" id="KW-0804">Transcription</keyword>
<evidence type="ECO:0000256" key="10">
    <source>
        <dbReference type="SAM" id="MobiDB-lite"/>
    </source>
</evidence>
<dbReference type="InterPro" id="IPR001374">
    <property type="entry name" value="R3H_dom"/>
</dbReference>
<keyword evidence="9" id="KW-0539">Nucleus</keyword>
<dbReference type="EMBL" id="JBEVYD010000012">
    <property type="protein sequence ID" value="KAL3229146.1"/>
    <property type="molecule type" value="Genomic_DNA"/>
</dbReference>
<evidence type="ECO:0000256" key="1">
    <source>
        <dbReference type="ARBA" id="ARBA00004123"/>
    </source>
</evidence>